<dbReference type="Pfam" id="PF05502">
    <property type="entry name" value="Dynactin_p62"/>
    <property type="match status" value="1"/>
</dbReference>
<evidence type="ECO:0000256" key="10">
    <source>
        <dbReference type="ARBA" id="ARBA00023212"/>
    </source>
</evidence>
<evidence type="ECO:0000256" key="11">
    <source>
        <dbReference type="ARBA" id="ARBA00034776"/>
    </source>
</evidence>
<dbReference type="Proteomes" id="UP001408356">
    <property type="component" value="Unassembled WGS sequence"/>
</dbReference>
<sequence>MASFTPYSYIQCPCYDSTSQARIPDDASSPSSLDAPDDDDHAFDPRAPRSNYSLYPIEYLLYCVDCNQIRCPRCVSEELVTIYCPSCLFEVGASSVKTEGNRCTRSCFQCPVCIGPLAVQSLEPAPEASLLTADNAGPAAPGPWVLCCSYCNWSSSEIGVKFDKPQGIFGQLSKLRHGNGNSDIPSAAVDVVATKKDADAGLAGLDSDKARFAALRSFYQTQLANSNTASGGLPGSLGDYGYGSPNALSRIMSLYSGGSSLTAVKTKSRPTLMREADASKEGFRLPNLDDSESISKLQQAGYDGTVTRSQATSQVEEGAHFTDDLWPIPHLLRSKRAKRCPACRHILSKPEAKVNNTRWRIRLVAGSFIPSISVKPLIHPGSPPPPTTLLTPLKAAQYLLTFKNLMFDQIKVSLATPNTTPGRFASRVTVLCPQFTIDANSDDYDINEVLKEERRRDRADSMHQLEPGKVWERGRNWVSIVVEVIPASVRVEPQPTILRKAGEAEDLSPLKEDEDILEIPMFVRLEWESEAAGDQVGSAAAKEKDAKEKRELAYWCVLGIGRISQE</sequence>
<accession>A0ABR2UP82</accession>
<evidence type="ECO:0000256" key="13">
    <source>
        <dbReference type="ARBA" id="ARBA00093507"/>
    </source>
</evidence>
<evidence type="ECO:0000256" key="14">
    <source>
        <dbReference type="SAM" id="MobiDB-lite"/>
    </source>
</evidence>
<evidence type="ECO:0000256" key="4">
    <source>
        <dbReference type="ARBA" id="ARBA00022490"/>
    </source>
</evidence>
<evidence type="ECO:0000313" key="15">
    <source>
        <dbReference type="EMBL" id="KAK9416205.1"/>
    </source>
</evidence>
<comment type="caution">
    <text evidence="15">The sequence shown here is derived from an EMBL/GenBank/DDBJ whole genome shotgun (WGS) entry which is preliminary data.</text>
</comment>
<evidence type="ECO:0000256" key="9">
    <source>
        <dbReference type="ARBA" id="ARBA00023054"/>
    </source>
</evidence>
<evidence type="ECO:0000256" key="5">
    <source>
        <dbReference type="ARBA" id="ARBA00022499"/>
    </source>
</evidence>
<evidence type="ECO:0000256" key="12">
    <source>
        <dbReference type="ARBA" id="ARBA00034864"/>
    </source>
</evidence>
<keyword evidence="9" id="KW-0175">Coiled coil</keyword>
<keyword evidence="4" id="KW-0963">Cytoplasm</keyword>
<evidence type="ECO:0000256" key="3">
    <source>
        <dbReference type="ARBA" id="ARBA00004657"/>
    </source>
</evidence>
<dbReference type="InterPro" id="IPR008603">
    <property type="entry name" value="DCTN4"/>
</dbReference>
<keyword evidence="10" id="KW-0206">Cytoskeleton</keyword>
<protein>
    <recommendedName>
        <fullName evidence="12">Dynactin subunit 4</fullName>
    </recommendedName>
</protein>
<evidence type="ECO:0000256" key="7">
    <source>
        <dbReference type="ARBA" id="ARBA00022843"/>
    </source>
</evidence>
<gene>
    <name evidence="15" type="ORF">SUNI508_09785</name>
</gene>
<dbReference type="EMBL" id="JARVKF010000408">
    <property type="protein sequence ID" value="KAK9416205.1"/>
    <property type="molecule type" value="Genomic_DNA"/>
</dbReference>
<proteinExistence type="inferred from homology"/>
<dbReference type="PANTHER" id="PTHR13034:SF2">
    <property type="entry name" value="DYNACTIN SUBUNIT 4"/>
    <property type="match status" value="1"/>
</dbReference>
<keyword evidence="16" id="KW-1185">Reference proteome</keyword>
<keyword evidence="6" id="KW-0597">Phosphoprotein</keyword>
<evidence type="ECO:0000256" key="1">
    <source>
        <dbReference type="ARBA" id="ARBA00004300"/>
    </source>
</evidence>
<keyword evidence="5" id="KW-1017">Isopeptide bond</keyword>
<keyword evidence="7" id="KW-0832">Ubl conjugation</keyword>
<organism evidence="15 16">
    <name type="scientific">Seiridium unicorne</name>
    <dbReference type="NCBI Taxonomy" id="138068"/>
    <lineage>
        <taxon>Eukaryota</taxon>
        <taxon>Fungi</taxon>
        <taxon>Dikarya</taxon>
        <taxon>Ascomycota</taxon>
        <taxon>Pezizomycotina</taxon>
        <taxon>Sordariomycetes</taxon>
        <taxon>Xylariomycetidae</taxon>
        <taxon>Amphisphaeriales</taxon>
        <taxon>Sporocadaceae</taxon>
        <taxon>Seiridium</taxon>
    </lineage>
</organism>
<evidence type="ECO:0000313" key="16">
    <source>
        <dbReference type="Proteomes" id="UP001408356"/>
    </source>
</evidence>
<reference evidence="15 16" key="1">
    <citation type="journal article" date="2024" name="J. Plant Pathol.">
        <title>Sequence and assembly of the genome of Seiridium unicorne, isolate CBS 538.82, causal agent of cypress canker disease.</title>
        <authorList>
            <person name="Scali E."/>
            <person name="Rocca G.D."/>
            <person name="Danti R."/>
            <person name="Garbelotto M."/>
            <person name="Barberini S."/>
            <person name="Baroncelli R."/>
            <person name="Emiliani G."/>
        </authorList>
    </citation>
    <scope>NUCLEOTIDE SEQUENCE [LARGE SCALE GENOMIC DNA]</scope>
    <source>
        <strain evidence="15 16">BM-138-508</strain>
    </source>
</reference>
<comment type="subcellular location">
    <subcellularLocation>
        <location evidence="1">Cytoplasm</location>
        <location evidence="1">Cytoskeleton</location>
        <location evidence="1">Microtubule organizing center</location>
        <location evidence="1">Centrosome</location>
    </subcellularLocation>
    <subcellularLocation>
        <location evidence="2">Cytoplasm</location>
        <location evidence="2">Cytoskeleton</location>
        <location evidence="2">Stress fiber</location>
    </subcellularLocation>
    <subcellularLocation>
        <location evidence="3">Cytoplasm</location>
        <location evidence="3">Myofibril</location>
    </subcellularLocation>
</comment>
<keyword evidence="8" id="KW-0007">Acetylation</keyword>
<comment type="subunit">
    <text evidence="13">Subunit of dynactin, a multiprotein complex part of a tripartite complex with dynein and a adapter, such as BICDL1, BICD2 or HOOK3. The dynactin complex is built around ACTR1A/ACTB filament and consists of an actin-related filament composed of a shoulder domain, a pointed end and a barbed end. Its length is defined by its flexible shoulder domain. The soulder is composed of 2 DCTN1 subunits, 4 DCTN2 and 2 DCTN3. The 4 DCNT2 (via N-terminus) bind the ACTR1A filament and act as molecular rulers to determine the length. The pointed end is important for binding dynein-dynactin cargo adapters. Consists of 4 subunits: ACTR10, DCNT4, DCTN5 and DCTN6. The barbed end is composed of a CAPZA1:CAPZB heterodimers, which binds ACTR1A/ACTB filament and dynactin and stabilizes dynactin. Interacts with ATP7B, but not ATP7A, in a copper-dependent manner. Interacts with ANK2; this interaction is required for localization at costameres. Interacts with N4BP2L1.</text>
</comment>
<evidence type="ECO:0000256" key="8">
    <source>
        <dbReference type="ARBA" id="ARBA00022990"/>
    </source>
</evidence>
<evidence type="ECO:0000256" key="2">
    <source>
        <dbReference type="ARBA" id="ARBA00004529"/>
    </source>
</evidence>
<evidence type="ECO:0000256" key="6">
    <source>
        <dbReference type="ARBA" id="ARBA00022553"/>
    </source>
</evidence>
<comment type="similarity">
    <text evidence="11">Belongs to the dynactin subunit 4 family.</text>
</comment>
<dbReference type="PANTHER" id="PTHR13034">
    <property type="entry name" value="DYNACTIN P62 SUBUNIT"/>
    <property type="match status" value="1"/>
</dbReference>
<feature type="region of interest" description="Disordered" evidence="14">
    <location>
        <begin position="22"/>
        <end position="47"/>
    </location>
</feature>
<name>A0ABR2UP82_9PEZI</name>